<organism evidence="1 2">
    <name type="scientific">Clarias magur</name>
    <name type="common">Asian catfish</name>
    <name type="synonym">Macropteronotus magur</name>
    <dbReference type="NCBI Taxonomy" id="1594786"/>
    <lineage>
        <taxon>Eukaryota</taxon>
        <taxon>Metazoa</taxon>
        <taxon>Chordata</taxon>
        <taxon>Craniata</taxon>
        <taxon>Vertebrata</taxon>
        <taxon>Euteleostomi</taxon>
        <taxon>Actinopterygii</taxon>
        <taxon>Neopterygii</taxon>
        <taxon>Teleostei</taxon>
        <taxon>Ostariophysi</taxon>
        <taxon>Siluriformes</taxon>
        <taxon>Clariidae</taxon>
        <taxon>Clarias</taxon>
    </lineage>
</organism>
<proteinExistence type="predicted"/>
<dbReference type="Proteomes" id="UP000727407">
    <property type="component" value="Unassembled WGS sequence"/>
</dbReference>
<gene>
    <name evidence="1" type="ORF">DAT39_013834</name>
</gene>
<dbReference type="AlphaFoldDB" id="A0A8J4U195"/>
<evidence type="ECO:0000313" key="2">
    <source>
        <dbReference type="Proteomes" id="UP000727407"/>
    </source>
</evidence>
<protein>
    <submittedName>
        <fullName evidence="1">F-box/kelch-repeat protein</fullName>
    </submittedName>
</protein>
<sequence>MAHRCVFVLVTEPSSCARGLNSAPHASGARRKAPDSTLLRASTATHGHLGSVKLCFAPLQRCTHLQAETFQDDRCASK</sequence>
<reference evidence="1" key="1">
    <citation type="submission" date="2020-07" db="EMBL/GenBank/DDBJ databases">
        <title>Clarias magur genome sequencing, assembly and annotation.</title>
        <authorList>
            <person name="Kushwaha B."/>
            <person name="Kumar R."/>
            <person name="Das P."/>
            <person name="Joshi C.G."/>
            <person name="Kumar D."/>
            <person name="Nagpure N.S."/>
            <person name="Pandey M."/>
            <person name="Agarwal S."/>
            <person name="Srivastava S."/>
            <person name="Singh M."/>
            <person name="Sahoo L."/>
            <person name="Jayasankar P."/>
            <person name="Meher P.K."/>
            <person name="Koringa P.G."/>
            <person name="Iquebal M.A."/>
            <person name="Das S.P."/>
            <person name="Bit A."/>
            <person name="Patnaik S."/>
            <person name="Patel N."/>
            <person name="Shah T.M."/>
            <person name="Hinsu A."/>
            <person name="Jena J.K."/>
        </authorList>
    </citation>
    <scope>NUCLEOTIDE SEQUENCE</scope>
    <source>
        <strain evidence="1">CIFAMagur01</strain>
        <tissue evidence="1">Testis</tissue>
    </source>
</reference>
<dbReference type="EMBL" id="QNUK01000275">
    <property type="protein sequence ID" value="KAF5896451.1"/>
    <property type="molecule type" value="Genomic_DNA"/>
</dbReference>
<keyword evidence="2" id="KW-1185">Reference proteome</keyword>
<evidence type="ECO:0000313" key="1">
    <source>
        <dbReference type="EMBL" id="KAF5896451.1"/>
    </source>
</evidence>
<accession>A0A8J4U195</accession>
<name>A0A8J4U195_CLAMG</name>
<comment type="caution">
    <text evidence="1">The sequence shown here is derived from an EMBL/GenBank/DDBJ whole genome shotgun (WGS) entry which is preliminary data.</text>
</comment>
<dbReference type="OrthoDB" id="10535480at2759"/>
<feature type="non-terminal residue" evidence="1">
    <location>
        <position position="78"/>
    </location>
</feature>